<sequence>MSEDAITHLCFDTETLAITPNAVVLSIAVVPFQFENPVSFRQLVKGGFYAKLSVEDQVRKYKRSIDPDTVAWWKAQGAEARAVLKPSDEDLTLEELVQEMGAFIKASGYSWKKSYVWSRGNTFDFGKIESMYGNLGLKEPYNTFMQRDIRTMIDCLTGSSNGKAKPQGERDGFVAHNCLHDAANDAATMTEIFQALSE</sequence>
<evidence type="ECO:0000259" key="1">
    <source>
        <dbReference type="Pfam" id="PF16473"/>
    </source>
</evidence>
<keyword evidence="2" id="KW-0269">Exonuclease</keyword>
<keyword evidence="2" id="KW-0378">Hydrolase</keyword>
<accession>A0A218M305</accession>
<evidence type="ECO:0000313" key="2">
    <source>
        <dbReference type="EMBL" id="ASD50425.1"/>
    </source>
</evidence>
<dbReference type="InterPro" id="IPR012337">
    <property type="entry name" value="RNaseH-like_sf"/>
</dbReference>
<dbReference type="InterPro" id="IPR033390">
    <property type="entry name" value="Rv2179c-like"/>
</dbReference>
<evidence type="ECO:0000313" key="3">
    <source>
        <dbReference type="Proteomes" id="UP000224101"/>
    </source>
</evidence>
<dbReference type="Proteomes" id="UP000224101">
    <property type="component" value="Segment"/>
</dbReference>
<reference evidence="2 3" key="1">
    <citation type="submission" date="2017-08" db="EMBL/GenBank/DDBJ databases">
        <title>Characterization and complete genome sequence of novel bacteriophage infecting the causal agent of bacterial fruit blotch, Acidovorax citrulli.</title>
        <authorList>
            <person name="Midani A.R."/>
            <person name="Park S.-H."/>
            <person name="Choi T.-J."/>
        </authorList>
    </citation>
    <scope>NUCLEOTIDE SEQUENCE [LARGE SCALE GENOMIC DNA]</scope>
</reference>
<keyword evidence="2" id="KW-0540">Nuclease</keyword>
<proteinExistence type="predicted"/>
<dbReference type="SUPFAM" id="SSF53098">
    <property type="entry name" value="Ribonuclease H-like"/>
    <property type="match status" value="1"/>
</dbReference>
<dbReference type="KEGG" id="vg:40085829"/>
<keyword evidence="3" id="KW-1185">Reference proteome</keyword>
<organism evidence="2 3">
    <name type="scientific">Acidovorax phage ACP17</name>
    <dbReference type="NCBI Taxonomy" id="2010329"/>
    <lineage>
        <taxon>Viruses</taxon>
        <taxon>Duplodnaviria</taxon>
        <taxon>Heunggongvirae</taxon>
        <taxon>Uroviricota</taxon>
        <taxon>Caudoviricetes</taxon>
        <taxon>Busanvirus</taxon>
        <taxon>Busanvirus ACP17</taxon>
    </lineage>
</organism>
<dbReference type="GO" id="GO:0003676">
    <property type="term" value="F:nucleic acid binding"/>
    <property type="evidence" value="ECO:0007669"/>
    <property type="project" value="InterPro"/>
</dbReference>
<dbReference type="RefSeq" id="YP_009609744.1">
    <property type="nucleotide sequence ID" value="NC_041997.1"/>
</dbReference>
<dbReference type="GO" id="GO:0004527">
    <property type="term" value="F:exonuclease activity"/>
    <property type="evidence" value="ECO:0007669"/>
    <property type="project" value="UniProtKB-KW"/>
</dbReference>
<protein>
    <submittedName>
        <fullName evidence="2">Exonuclease A</fullName>
    </submittedName>
</protein>
<dbReference type="Pfam" id="PF16473">
    <property type="entry name" value="Rv2179c-like"/>
    <property type="match status" value="1"/>
</dbReference>
<dbReference type="GeneID" id="40085829"/>
<dbReference type="OrthoDB" id="13707at10239"/>
<feature type="domain" description="3'-5' exoribonuclease Rv2179c-like" evidence="1">
    <location>
        <begin position="8"/>
        <end position="192"/>
    </location>
</feature>
<dbReference type="EMBL" id="KY979132">
    <property type="protein sequence ID" value="ASD50425.1"/>
    <property type="molecule type" value="Genomic_DNA"/>
</dbReference>
<dbReference type="Gene3D" id="3.30.420.10">
    <property type="entry name" value="Ribonuclease H-like superfamily/Ribonuclease H"/>
    <property type="match status" value="1"/>
</dbReference>
<name>A0A218M305_9CAUD</name>
<dbReference type="InterPro" id="IPR036397">
    <property type="entry name" value="RNaseH_sf"/>
</dbReference>